<gene>
    <name evidence="3" type="ORF">AB0L16_28900</name>
</gene>
<feature type="region of interest" description="Disordered" evidence="1">
    <location>
        <begin position="23"/>
        <end position="55"/>
    </location>
</feature>
<feature type="signal peptide" evidence="2">
    <location>
        <begin position="1"/>
        <end position="18"/>
    </location>
</feature>
<organism evidence="3 4">
    <name type="scientific">Streptomyces orinoci</name>
    <name type="common">Streptoverticillium orinoci</name>
    <dbReference type="NCBI Taxonomy" id="67339"/>
    <lineage>
        <taxon>Bacteria</taxon>
        <taxon>Bacillati</taxon>
        <taxon>Actinomycetota</taxon>
        <taxon>Actinomycetes</taxon>
        <taxon>Kitasatosporales</taxon>
        <taxon>Streptomycetaceae</taxon>
        <taxon>Streptomyces</taxon>
    </lineage>
</organism>
<dbReference type="RefSeq" id="WP_109281721.1">
    <property type="nucleotide sequence ID" value="NZ_JBFAUK010000032.1"/>
</dbReference>
<protein>
    <recommendedName>
        <fullName evidence="5">Lipoprotein</fullName>
    </recommendedName>
</protein>
<evidence type="ECO:0000256" key="1">
    <source>
        <dbReference type="SAM" id="MobiDB-lite"/>
    </source>
</evidence>
<name>A0ABV3K5G7_STRON</name>
<dbReference type="EMBL" id="JBFAUK010000032">
    <property type="protein sequence ID" value="MEV5510398.1"/>
    <property type="molecule type" value="Genomic_DNA"/>
</dbReference>
<keyword evidence="4" id="KW-1185">Reference proteome</keyword>
<comment type="caution">
    <text evidence="3">The sequence shown here is derived from an EMBL/GenBank/DDBJ whole genome shotgun (WGS) entry which is preliminary data.</text>
</comment>
<evidence type="ECO:0000313" key="4">
    <source>
        <dbReference type="Proteomes" id="UP001552594"/>
    </source>
</evidence>
<feature type="region of interest" description="Disordered" evidence="1">
    <location>
        <begin position="256"/>
        <end position="307"/>
    </location>
</feature>
<evidence type="ECO:0008006" key="5">
    <source>
        <dbReference type="Google" id="ProtNLM"/>
    </source>
</evidence>
<dbReference type="Proteomes" id="UP001552594">
    <property type="component" value="Unassembled WGS sequence"/>
</dbReference>
<evidence type="ECO:0000256" key="2">
    <source>
        <dbReference type="SAM" id="SignalP"/>
    </source>
</evidence>
<reference evidence="3 4" key="1">
    <citation type="submission" date="2024-06" db="EMBL/GenBank/DDBJ databases">
        <title>The Natural Products Discovery Center: Release of the First 8490 Sequenced Strains for Exploring Actinobacteria Biosynthetic Diversity.</title>
        <authorList>
            <person name="Kalkreuter E."/>
            <person name="Kautsar S.A."/>
            <person name="Yang D."/>
            <person name="Bader C.D."/>
            <person name="Teijaro C.N."/>
            <person name="Fluegel L."/>
            <person name="Davis C.M."/>
            <person name="Simpson J.R."/>
            <person name="Lauterbach L."/>
            <person name="Steele A.D."/>
            <person name="Gui C."/>
            <person name="Meng S."/>
            <person name="Li G."/>
            <person name="Viehrig K."/>
            <person name="Ye F."/>
            <person name="Su P."/>
            <person name="Kiefer A.F."/>
            <person name="Nichols A."/>
            <person name="Cepeda A.J."/>
            <person name="Yan W."/>
            <person name="Fan B."/>
            <person name="Jiang Y."/>
            <person name="Adhikari A."/>
            <person name="Zheng C.-J."/>
            <person name="Schuster L."/>
            <person name="Cowan T.M."/>
            <person name="Smanski M.J."/>
            <person name="Chevrette M.G."/>
            <person name="De Carvalho L.P.S."/>
            <person name="Shen B."/>
        </authorList>
    </citation>
    <scope>NUCLEOTIDE SEQUENCE [LARGE SCALE GENOMIC DNA]</scope>
    <source>
        <strain evidence="3 4">NPDC052347</strain>
    </source>
</reference>
<feature type="compositionally biased region" description="Acidic residues" evidence="1">
    <location>
        <begin position="284"/>
        <end position="293"/>
    </location>
</feature>
<accession>A0ABV3K5G7</accession>
<feature type="compositionally biased region" description="Basic and acidic residues" evidence="1">
    <location>
        <begin position="40"/>
        <end position="50"/>
    </location>
</feature>
<feature type="chain" id="PRO_5046396897" description="Lipoprotein" evidence="2">
    <location>
        <begin position="19"/>
        <end position="307"/>
    </location>
</feature>
<dbReference type="PROSITE" id="PS51257">
    <property type="entry name" value="PROKAR_LIPOPROTEIN"/>
    <property type="match status" value="1"/>
</dbReference>
<evidence type="ECO:0000313" key="3">
    <source>
        <dbReference type="EMBL" id="MEV5510398.1"/>
    </source>
</evidence>
<keyword evidence="2" id="KW-0732">Signal</keyword>
<proteinExistence type="predicted"/>
<sequence>MKLNMALVGSALVVTVLAAGCGGPRHSDEHKAGKPAASAVKRETEEKRGAAEAGEPAAVRWLAQVELGENEVPGYVVEKAEPGSAGRGRPSTEDVPCRPLVTALGSAPEPRPVASLTDTFTKSEEAEDFEGLLGTIRVSAYRDAAQAGDTFRRLRDSAAACAGGFRMRTGEGENQEFRRVEVLPAPRLGDEAVAYRLDNAVEQAPSVVTVVRSGQSLAMFFATSLGEIREPGVVRVPLPLVAAQVERIRRAGPVWVESGAPGVPGAPDTPGAPEASLGPSWDPSPDDDDEDDGYGYRDAGVRGTPVR</sequence>